<feature type="signal peptide" evidence="1">
    <location>
        <begin position="1"/>
        <end position="18"/>
    </location>
</feature>
<feature type="chain" id="PRO_5045729162" evidence="1">
    <location>
        <begin position="19"/>
        <end position="118"/>
    </location>
</feature>
<reference evidence="2 3" key="1">
    <citation type="submission" date="2024-05" db="EMBL/GenBank/DDBJ databases">
        <title>Three bacterial strains, DH-69, EH-24, and ECK-19 isolated from coastal sediments.</title>
        <authorList>
            <person name="Ye Y.-Q."/>
            <person name="Du Z.-J."/>
        </authorList>
    </citation>
    <scope>NUCLEOTIDE SEQUENCE [LARGE SCALE GENOMIC DNA]</scope>
    <source>
        <strain evidence="2 3">ECK-19</strain>
    </source>
</reference>
<keyword evidence="1" id="KW-0732">Signal</keyword>
<organism evidence="2 3">
    <name type="scientific">Hyphococcus lacteus</name>
    <dbReference type="NCBI Taxonomy" id="3143536"/>
    <lineage>
        <taxon>Bacteria</taxon>
        <taxon>Pseudomonadati</taxon>
        <taxon>Pseudomonadota</taxon>
        <taxon>Alphaproteobacteria</taxon>
        <taxon>Parvularculales</taxon>
        <taxon>Parvularculaceae</taxon>
        <taxon>Hyphococcus</taxon>
    </lineage>
</organism>
<name>A0ABV3Z0L3_9PROT</name>
<evidence type="ECO:0000313" key="2">
    <source>
        <dbReference type="EMBL" id="MEX6632038.1"/>
    </source>
</evidence>
<keyword evidence="3" id="KW-1185">Reference proteome</keyword>
<dbReference type="Proteomes" id="UP001560685">
    <property type="component" value="Unassembled WGS sequence"/>
</dbReference>
<proteinExistence type="predicted"/>
<protein>
    <submittedName>
        <fullName evidence="2">Glycine zipper family protein</fullName>
    </submittedName>
</protein>
<dbReference type="RefSeq" id="WP_369311723.1">
    <property type="nucleotide sequence ID" value="NZ_JBEHZE010000001.1"/>
</dbReference>
<gene>
    <name evidence="2" type="ORF">ABFZ84_00605</name>
</gene>
<sequence>MKNVMLLLLISLGLSACANTGANYTPIVDGPKNSAFYADLSACQTLATERGYLNDDTKGDALLGAALGALIGAADGDVLGGAIVGGASGTAAGAYKAKGERKSVVVSCMRNRGHQVVG</sequence>
<accession>A0ABV3Z0L3</accession>
<comment type="caution">
    <text evidence="2">The sequence shown here is derived from an EMBL/GenBank/DDBJ whole genome shotgun (WGS) entry which is preliminary data.</text>
</comment>
<evidence type="ECO:0000256" key="1">
    <source>
        <dbReference type="SAM" id="SignalP"/>
    </source>
</evidence>
<evidence type="ECO:0000313" key="3">
    <source>
        <dbReference type="Proteomes" id="UP001560685"/>
    </source>
</evidence>
<dbReference type="PROSITE" id="PS51257">
    <property type="entry name" value="PROKAR_LIPOPROTEIN"/>
    <property type="match status" value="1"/>
</dbReference>
<dbReference type="EMBL" id="JBEHZE010000001">
    <property type="protein sequence ID" value="MEX6632038.1"/>
    <property type="molecule type" value="Genomic_DNA"/>
</dbReference>